<dbReference type="RefSeq" id="WP_120059036.1">
    <property type="nucleotide sequence ID" value="NZ_QYRP01000002.1"/>
</dbReference>
<keyword evidence="2 5" id="KW-0012">Acyltransferase</keyword>
<feature type="domain" description="Phospholipid/glycerol acyltransferase" evidence="4">
    <location>
        <begin position="28"/>
        <end position="137"/>
    </location>
</feature>
<dbReference type="SUPFAM" id="SSF69593">
    <property type="entry name" value="Glycerol-3-phosphate (1)-acyltransferase"/>
    <property type="match status" value="1"/>
</dbReference>
<evidence type="ECO:0000259" key="4">
    <source>
        <dbReference type="SMART" id="SM00563"/>
    </source>
</evidence>
<feature type="region of interest" description="Disordered" evidence="3">
    <location>
        <begin position="170"/>
        <end position="189"/>
    </location>
</feature>
<keyword evidence="1 5" id="KW-0808">Transferase</keyword>
<dbReference type="EMBL" id="QYRP01000002">
    <property type="protein sequence ID" value="RJS45134.1"/>
    <property type="molecule type" value="Genomic_DNA"/>
</dbReference>
<dbReference type="Pfam" id="PF01553">
    <property type="entry name" value="Acyltransferase"/>
    <property type="match status" value="1"/>
</dbReference>
<evidence type="ECO:0000313" key="6">
    <source>
        <dbReference type="Proteomes" id="UP000276542"/>
    </source>
</evidence>
<dbReference type="OrthoDB" id="9796839at2"/>
<dbReference type="GO" id="GO:0006654">
    <property type="term" value="P:phosphatidic acid biosynthetic process"/>
    <property type="evidence" value="ECO:0007669"/>
    <property type="project" value="TreeGrafter"/>
</dbReference>
<evidence type="ECO:0000256" key="3">
    <source>
        <dbReference type="SAM" id="MobiDB-lite"/>
    </source>
</evidence>
<dbReference type="InterPro" id="IPR002123">
    <property type="entry name" value="Plipid/glycerol_acylTrfase"/>
</dbReference>
<dbReference type="SMART" id="SM00563">
    <property type="entry name" value="PlsC"/>
    <property type="match status" value="1"/>
</dbReference>
<protein>
    <submittedName>
        <fullName evidence="5">Acyl-phosphate glycerol 3-phosphate acyltransferase</fullName>
    </submittedName>
</protein>
<proteinExistence type="predicted"/>
<organism evidence="5 6">
    <name type="scientific">Nocardioides cavernaquae</name>
    <dbReference type="NCBI Taxonomy" id="2321396"/>
    <lineage>
        <taxon>Bacteria</taxon>
        <taxon>Bacillati</taxon>
        <taxon>Actinomycetota</taxon>
        <taxon>Actinomycetes</taxon>
        <taxon>Propionibacteriales</taxon>
        <taxon>Nocardioidaceae</taxon>
        <taxon>Nocardioides</taxon>
    </lineage>
</organism>
<comment type="caution">
    <text evidence="5">The sequence shown here is derived from an EMBL/GenBank/DDBJ whole genome shotgun (WGS) entry which is preliminary data.</text>
</comment>
<dbReference type="Proteomes" id="UP000276542">
    <property type="component" value="Unassembled WGS sequence"/>
</dbReference>
<dbReference type="AlphaFoldDB" id="A0A3A5HAP1"/>
<accession>A0A3A5HAP1</accession>
<sequence>MLIRRNLARGVLRATRWNLVGSVPPKGILVGAPHTSNWDFVVMLLIAWSSDVQPQVLVKKSFFKGPMGPLLRGLGGIPLDRANPGSTIRELLDEAGEHESFLLCIAAEGTRSKGEYWKPGFLRIAAQTGLPVSLGFVDGPSRSLGMGPTFVPSGDLSADMDLVREFYADKHGIKPENRTEPRLREEQQD</sequence>
<dbReference type="GO" id="GO:0003841">
    <property type="term" value="F:1-acylglycerol-3-phosphate O-acyltransferase activity"/>
    <property type="evidence" value="ECO:0007669"/>
    <property type="project" value="TreeGrafter"/>
</dbReference>
<gene>
    <name evidence="5" type="ORF">D4739_02010</name>
</gene>
<evidence type="ECO:0000256" key="1">
    <source>
        <dbReference type="ARBA" id="ARBA00022679"/>
    </source>
</evidence>
<name>A0A3A5HAP1_9ACTN</name>
<evidence type="ECO:0000256" key="2">
    <source>
        <dbReference type="ARBA" id="ARBA00023315"/>
    </source>
</evidence>
<keyword evidence="6" id="KW-1185">Reference proteome</keyword>
<dbReference type="PANTHER" id="PTHR10434">
    <property type="entry name" value="1-ACYL-SN-GLYCEROL-3-PHOSPHATE ACYLTRANSFERASE"/>
    <property type="match status" value="1"/>
</dbReference>
<evidence type="ECO:0000313" key="5">
    <source>
        <dbReference type="EMBL" id="RJS45134.1"/>
    </source>
</evidence>
<dbReference type="PANTHER" id="PTHR10434:SF9">
    <property type="entry name" value="PHOSPHOLIPID_GLYCEROL ACYLTRANSFERASE DOMAIN-CONTAINING PROTEIN"/>
    <property type="match status" value="1"/>
</dbReference>
<reference evidence="6" key="1">
    <citation type="submission" date="2018-09" db="EMBL/GenBank/DDBJ databases">
        <authorList>
            <person name="Zhu H."/>
        </authorList>
    </citation>
    <scope>NUCLEOTIDE SEQUENCE [LARGE SCALE GENOMIC DNA]</scope>
    <source>
        <strain evidence="6">K1W22B-1</strain>
    </source>
</reference>